<dbReference type="EMBL" id="MNZT01000080">
    <property type="protein sequence ID" value="OIP96699.1"/>
    <property type="molecule type" value="Genomic_DNA"/>
</dbReference>
<dbReference type="PROSITE" id="PS00903">
    <property type="entry name" value="CYT_DCMP_DEAMINASES_1"/>
    <property type="match status" value="1"/>
</dbReference>
<keyword evidence="5 8" id="KW-0378">Hydrolase</keyword>
<dbReference type="Gene3D" id="3.40.140.10">
    <property type="entry name" value="Cytidine Deaminase, domain 2"/>
    <property type="match status" value="1"/>
</dbReference>
<dbReference type="GO" id="GO:0008270">
    <property type="term" value="F:zinc ion binding"/>
    <property type="evidence" value="ECO:0007669"/>
    <property type="project" value="UniProtKB-UniRule"/>
</dbReference>
<dbReference type="NCBIfam" id="NF008113">
    <property type="entry name" value="PRK10860.1"/>
    <property type="match status" value="1"/>
</dbReference>
<dbReference type="GO" id="GO:0052717">
    <property type="term" value="F:tRNA-specific adenosine-34 deaminase activity"/>
    <property type="evidence" value="ECO:0007669"/>
    <property type="project" value="UniProtKB-UniRule"/>
</dbReference>
<evidence type="ECO:0000259" key="9">
    <source>
        <dbReference type="PROSITE" id="PS51747"/>
    </source>
</evidence>
<evidence type="ECO:0000256" key="2">
    <source>
        <dbReference type="ARBA" id="ARBA00011738"/>
    </source>
</evidence>
<gene>
    <name evidence="8" type="primary">tadA</name>
    <name evidence="10" type="ORF">AUK40_04590</name>
</gene>
<dbReference type="AlphaFoldDB" id="A0A1J5IJ25"/>
<dbReference type="InterPro" id="IPR016192">
    <property type="entry name" value="APOBEC/CMP_deaminase_Zn-bd"/>
</dbReference>
<feature type="binding site" evidence="8">
    <location>
        <position position="53"/>
    </location>
    <ligand>
        <name>Zn(2+)</name>
        <dbReference type="ChEBI" id="CHEBI:29105"/>
        <note>catalytic</note>
    </ligand>
</feature>
<dbReference type="EC" id="3.5.4.33" evidence="8"/>
<dbReference type="CDD" id="cd01285">
    <property type="entry name" value="nucleoside_deaminase"/>
    <property type="match status" value="1"/>
</dbReference>
<dbReference type="Proteomes" id="UP000183245">
    <property type="component" value="Unassembled WGS sequence"/>
</dbReference>
<dbReference type="Pfam" id="PF14437">
    <property type="entry name" value="MafB19-deam"/>
    <property type="match status" value="1"/>
</dbReference>
<sequence>MPTDLTYMSLALSEAERARALGEVPIGAIVVKDGKIVARSHNRKETTADPTAHAELLVIKKTAHKLKNWRLTGCTLYVTLEPCPMCLSAIIQARVDRLVFGAPDPVMGACGGKLDLTSVHSANPTIEITSGVLSEECRDLIDRFWKQRRKK</sequence>
<dbReference type="InterPro" id="IPR002125">
    <property type="entry name" value="CMP_dCMP_dom"/>
</dbReference>
<keyword evidence="6 8" id="KW-0862">Zinc</keyword>
<dbReference type="STRING" id="1817892.AUK40_04590"/>
<feature type="active site" description="Proton donor" evidence="8">
    <location>
        <position position="55"/>
    </location>
</feature>
<evidence type="ECO:0000313" key="10">
    <source>
        <dbReference type="EMBL" id="OIP96699.1"/>
    </source>
</evidence>
<dbReference type="InterPro" id="IPR028883">
    <property type="entry name" value="tRNA_aden_deaminase"/>
</dbReference>
<comment type="caution">
    <text evidence="10">The sequence shown here is derived from an EMBL/GenBank/DDBJ whole genome shotgun (WGS) entry which is preliminary data.</text>
</comment>
<evidence type="ECO:0000313" key="11">
    <source>
        <dbReference type="Proteomes" id="UP000183245"/>
    </source>
</evidence>
<name>A0A1J5IJ25_9BACT</name>
<protein>
    <recommendedName>
        <fullName evidence="8">tRNA-specific adenosine deaminase</fullName>
        <ecNumber evidence="8">3.5.4.33</ecNumber>
    </recommendedName>
</protein>
<evidence type="ECO:0000256" key="4">
    <source>
        <dbReference type="ARBA" id="ARBA00022723"/>
    </source>
</evidence>
<dbReference type="GO" id="GO:0002100">
    <property type="term" value="P:tRNA wobble adenosine to inosine editing"/>
    <property type="evidence" value="ECO:0007669"/>
    <property type="project" value="UniProtKB-UniRule"/>
</dbReference>
<evidence type="ECO:0000256" key="7">
    <source>
        <dbReference type="ARBA" id="ARBA00048045"/>
    </source>
</evidence>
<dbReference type="PANTHER" id="PTHR11079">
    <property type="entry name" value="CYTOSINE DEAMINASE FAMILY MEMBER"/>
    <property type="match status" value="1"/>
</dbReference>
<evidence type="ECO:0000256" key="3">
    <source>
        <dbReference type="ARBA" id="ARBA00022694"/>
    </source>
</evidence>
<evidence type="ECO:0000256" key="8">
    <source>
        <dbReference type="HAMAP-Rule" id="MF_00972"/>
    </source>
</evidence>
<evidence type="ECO:0000256" key="5">
    <source>
        <dbReference type="ARBA" id="ARBA00022801"/>
    </source>
</evidence>
<dbReference type="HAMAP" id="MF_00972">
    <property type="entry name" value="tRNA_aden_deaminase"/>
    <property type="match status" value="1"/>
</dbReference>
<dbReference type="InterPro" id="IPR016193">
    <property type="entry name" value="Cytidine_deaminase-like"/>
</dbReference>
<comment type="similarity">
    <text evidence="1">Belongs to the cytidine and deoxycytidylate deaminase family. ADAT2 subfamily.</text>
</comment>
<proteinExistence type="inferred from homology"/>
<comment type="function">
    <text evidence="8">Catalyzes the deamination of adenosine to inosine at the wobble position 34 of tRNA(Arg2).</text>
</comment>
<feature type="domain" description="CMP/dCMP-type deaminase" evidence="9">
    <location>
        <begin position="2"/>
        <end position="114"/>
    </location>
</feature>
<comment type="catalytic activity">
    <reaction evidence="7 8">
        <text>adenosine(34) in tRNA + H2O + H(+) = inosine(34) in tRNA + NH4(+)</text>
        <dbReference type="Rhea" id="RHEA:43168"/>
        <dbReference type="Rhea" id="RHEA-COMP:10373"/>
        <dbReference type="Rhea" id="RHEA-COMP:10374"/>
        <dbReference type="ChEBI" id="CHEBI:15377"/>
        <dbReference type="ChEBI" id="CHEBI:15378"/>
        <dbReference type="ChEBI" id="CHEBI:28938"/>
        <dbReference type="ChEBI" id="CHEBI:74411"/>
        <dbReference type="ChEBI" id="CHEBI:82852"/>
        <dbReference type="EC" id="3.5.4.33"/>
    </reaction>
</comment>
<dbReference type="PANTHER" id="PTHR11079:SF179">
    <property type="entry name" value="TRNA(ADENINE(34)) DEAMINASE, CHLOROPLASTIC"/>
    <property type="match status" value="1"/>
</dbReference>
<dbReference type="PROSITE" id="PS51747">
    <property type="entry name" value="CYT_DCMP_DEAMINASES_2"/>
    <property type="match status" value="1"/>
</dbReference>
<dbReference type="InterPro" id="IPR058535">
    <property type="entry name" value="MafB19-deam"/>
</dbReference>
<keyword evidence="4 8" id="KW-0479">Metal-binding</keyword>
<feature type="binding site" evidence="8">
    <location>
        <position position="86"/>
    </location>
    <ligand>
        <name>Zn(2+)</name>
        <dbReference type="ChEBI" id="CHEBI:29105"/>
        <note>catalytic</note>
    </ligand>
</feature>
<comment type="cofactor">
    <cofactor evidence="8">
        <name>Zn(2+)</name>
        <dbReference type="ChEBI" id="CHEBI:29105"/>
    </cofactor>
    <text evidence="8">Binds 1 zinc ion per subunit.</text>
</comment>
<accession>A0A1J5IJ25</accession>
<dbReference type="FunFam" id="3.40.140.10:FF:000005">
    <property type="entry name" value="tRNA-specific adenosine deaminase"/>
    <property type="match status" value="1"/>
</dbReference>
<keyword evidence="3 8" id="KW-0819">tRNA processing</keyword>
<comment type="subunit">
    <text evidence="2 8">Homodimer.</text>
</comment>
<reference evidence="10 11" key="1">
    <citation type="journal article" date="2016" name="Environ. Microbiol.">
        <title>Genomic resolution of a cold subsurface aquifer community provides metabolic insights for novel microbes adapted to high CO concentrations.</title>
        <authorList>
            <person name="Probst A.J."/>
            <person name="Castelle C.J."/>
            <person name="Singh A."/>
            <person name="Brown C.T."/>
            <person name="Anantharaman K."/>
            <person name="Sharon I."/>
            <person name="Hug L.A."/>
            <person name="Burstein D."/>
            <person name="Emerson J.B."/>
            <person name="Thomas B.C."/>
            <person name="Banfield J.F."/>
        </authorList>
    </citation>
    <scope>NUCLEOTIDE SEQUENCE [LARGE SCALE GENOMIC DNA]</scope>
    <source>
        <strain evidence="10">CG2_30_54_11</strain>
    </source>
</reference>
<feature type="binding site" evidence="8">
    <location>
        <position position="83"/>
    </location>
    <ligand>
        <name>Zn(2+)</name>
        <dbReference type="ChEBI" id="CHEBI:29105"/>
        <note>catalytic</note>
    </ligand>
</feature>
<evidence type="ECO:0000256" key="1">
    <source>
        <dbReference type="ARBA" id="ARBA00010669"/>
    </source>
</evidence>
<organism evidence="10 11">
    <name type="scientific">Candidatus Wirthbacteria bacterium CG2_30_54_11</name>
    <dbReference type="NCBI Taxonomy" id="1817892"/>
    <lineage>
        <taxon>Bacteria</taxon>
        <taxon>Candidatus Wirthbacteria</taxon>
    </lineage>
</organism>
<evidence type="ECO:0000256" key="6">
    <source>
        <dbReference type="ARBA" id="ARBA00022833"/>
    </source>
</evidence>
<dbReference type="SUPFAM" id="SSF53927">
    <property type="entry name" value="Cytidine deaminase-like"/>
    <property type="match status" value="1"/>
</dbReference>